<evidence type="ECO:0000313" key="9">
    <source>
        <dbReference type="EMBL" id="TWI84760.1"/>
    </source>
</evidence>
<dbReference type="GO" id="GO:0046872">
    <property type="term" value="F:metal ion binding"/>
    <property type="evidence" value="ECO:0007669"/>
    <property type="project" value="UniProtKB-KW"/>
</dbReference>
<organism evidence="9 10">
    <name type="scientific">Roseibium hamelinense</name>
    <dbReference type="NCBI Taxonomy" id="150831"/>
    <lineage>
        <taxon>Bacteria</taxon>
        <taxon>Pseudomonadati</taxon>
        <taxon>Pseudomonadota</taxon>
        <taxon>Alphaproteobacteria</taxon>
        <taxon>Hyphomicrobiales</taxon>
        <taxon>Stappiaceae</taxon>
        <taxon>Roseibium</taxon>
    </lineage>
</organism>
<keyword evidence="3 6" id="KW-0479">Metal-binding</keyword>
<evidence type="ECO:0000256" key="1">
    <source>
        <dbReference type="ARBA" id="ARBA00022448"/>
    </source>
</evidence>
<dbReference type="OrthoDB" id="9779283at2"/>
<gene>
    <name evidence="9" type="ORF">JM93_03096</name>
</gene>
<dbReference type="Gene3D" id="1.10.760.10">
    <property type="entry name" value="Cytochrome c-like domain"/>
    <property type="match status" value="2"/>
</dbReference>
<keyword evidence="5 6" id="KW-0408">Iron</keyword>
<dbReference type="GO" id="GO:0020037">
    <property type="term" value="F:heme binding"/>
    <property type="evidence" value="ECO:0007669"/>
    <property type="project" value="InterPro"/>
</dbReference>
<dbReference type="PROSITE" id="PS51007">
    <property type="entry name" value="CYTC"/>
    <property type="match status" value="2"/>
</dbReference>
<keyword evidence="7" id="KW-0175">Coiled coil</keyword>
<keyword evidence="1" id="KW-0813">Transport</keyword>
<dbReference type="PANTHER" id="PTHR11961">
    <property type="entry name" value="CYTOCHROME C"/>
    <property type="match status" value="1"/>
</dbReference>
<comment type="caution">
    <text evidence="9">The sequence shown here is derived from an EMBL/GenBank/DDBJ whole genome shotgun (WGS) entry which is preliminary data.</text>
</comment>
<reference evidence="9 10" key="1">
    <citation type="submission" date="2019-07" db="EMBL/GenBank/DDBJ databases">
        <title>Genomic Encyclopedia of Archaeal and Bacterial Type Strains, Phase II (KMG-II): from individual species to whole genera.</title>
        <authorList>
            <person name="Goeker M."/>
        </authorList>
    </citation>
    <scope>NUCLEOTIDE SEQUENCE [LARGE SCALE GENOMIC DNA]</scope>
    <source>
        <strain evidence="9 10">ATCC BAA-252</strain>
    </source>
</reference>
<dbReference type="InterPro" id="IPR036909">
    <property type="entry name" value="Cyt_c-like_dom_sf"/>
</dbReference>
<dbReference type="RefSeq" id="WP_145344970.1">
    <property type="nucleotide sequence ID" value="NZ_SMLY01000069.1"/>
</dbReference>
<evidence type="ECO:0000256" key="4">
    <source>
        <dbReference type="ARBA" id="ARBA00022982"/>
    </source>
</evidence>
<dbReference type="EMBL" id="VLLF01000007">
    <property type="protein sequence ID" value="TWI84760.1"/>
    <property type="molecule type" value="Genomic_DNA"/>
</dbReference>
<evidence type="ECO:0000313" key="10">
    <source>
        <dbReference type="Proteomes" id="UP000320593"/>
    </source>
</evidence>
<dbReference type="PRINTS" id="PR00604">
    <property type="entry name" value="CYTCHRMECIAB"/>
</dbReference>
<dbReference type="InterPro" id="IPR002327">
    <property type="entry name" value="Cyt_c_1A/1B"/>
</dbReference>
<keyword evidence="4" id="KW-0249">Electron transport</keyword>
<evidence type="ECO:0000256" key="6">
    <source>
        <dbReference type="PROSITE-ProRule" id="PRU00433"/>
    </source>
</evidence>
<accession>A0A562SVL8</accession>
<feature type="coiled-coil region" evidence="7">
    <location>
        <begin position="36"/>
        <end position="70"/>
    </location>
</feature>
<evidence type="ECO:0000256" key="7">
    <source>
        <dbReference type="SAM" id="Coils"/>
    </source>
</evidence>
<feature type="domain" description="Cytochrome c" evidence="8">
    <location>
        <begin position="129"/>
        <end position="217"/>
    </location>
</feature>
<dbReference type="Proteomes" id="UP000320593">
    <property type="component" value="Unassembled WGS sequence"/>
</dbReference>
<dbReference type="GO" id="GO:0009055">
    <property type="term" value="F:electron transfer activity"/>
    <property type="evidence" value="ECO:0007669"/>
    <property type="project" value="InterPro"/>
</dbReference>
<evidence type="ECO:0000259" key="8">
    <source>
        <dbReference type="PROSITE" id="PS51007"/>
    </source>
</evidence>
<keyword evidence="10" id="KW-1185">Reference proteome</keyword>
<protein>
    <submittedName>
        <fullName evidence="9">Sulfur dehydrogenase subunit SoxD</fullName>
    </submittedName>
</protein>
<proteinExistence type="predicted"/>
<dbReference type="AlphaFoldDB" id="A0A562SVL8"/>
<evidence type="ECO:0000256" key="3">
    <source>
        <dbReference type="ARBA" id="ARBA00022723"/>
    </source>
</evidence>
<feature type="domain" description="Cytochrome c" evidence="8">
    <location>
        <begin position="330"/>
        <end position="433"/>
    </location>
</feature>
<dbReference type="InterPro" id="IPR009056">
    <property type="entry name" value="Cyt_c-like_dom"/>
</dbReference>
<dbReference type="Pfam" id="PF00034">
    <property type="entry name" value="Cytochrom_C"/>
    <property type="match status" value="2"/>
</dbReference>
<sequence length="434" mass="46827">MSKSLKEIVLPVAGGTALALSAALLIANMDYGQKKIASLESKVEQVSLQAEDAAQRASQEAQTVSELRQKVAEIQVLSEQRAAAGSDMTEPALPKEGAFGLGREAMPEEVAAWDVDVLPDGRGLPEGRGDVFTGDEVFAEKCASCHGDFAEGVDNWPVLAGGFDTLGDKDPVKTVGSYWPYLSTVWDYVHRSMPFGEAQTLTADETYAIVAYILYSNDLVDDDFELSHENFAEFEMYNTDGFVIDDRPELEYSKWRTEPCMENCKPSVEITMRATFLDVTPEGGGESVMNDASAEDTPTFVANAPASNTPSDTASGTESVAVLSADIDPKLIASGQKVFRKCQACHDVGAGAKNKSGPQLNGLIGRPMGSVESFNYSKVFKTAHEEGRVWDEAALAEFLAKPKSFMKGTKMAFSGLRKEQDLDAITAYLKSVGD</sequence>
<evidence type="ECO:0000256" key="2">
    <source>
        <dbReference type="ARBA" id="ARBA00022617"/>
    </source>
</evidence>
<dbReference type="SUPFAM" id="SSF46626">
    <property type="entry name" value="Cytochrome c"/>
    <property type="match status" value="2"/>
</dbReference>
<name>A0A562SVL8_9HYPH</name>
<keyword evidence="2 6" id="KW-0349">Heme</keyword>
<evidence type="ECO:0000256" key="5">
    <source>
        <dbReference type="ARBA" id="ARBA00023004"/>
    </source>
</evidence>